<protein>
    <recommendedName>
        <fullName evidence="4">SGNH hydrolase-type esterase domain-containing protein</fullName>
    </recommendedName>
</protein>
<feature type="signal peptide" evidence="1">
    <location>
        <begin position="1"/>
        <end position="25"/>
    </location>
</feature>
<proteinExistence type="predicted"/>
<gene>
    <name evidence="2" type="ORF">QRD43_03755</name>
</gene>
<organism evidence="2 3">
    <name type="scientific">Roseateles subflavus</name>
    <dbReference type="NCBI Taxonomy" id="3053353"/>
    <lineage>
        <taxon>Bacteria</taxon>
        <taxon>Pseudomonadati</taxon>
        <taxon>Pseudomonadota</taxon>
        <taxon>Betaproteobacteria</taxon>
        <taxon>Burkholderiales</taxon>
        <taxon>Sphaerotilaceae</taxon>
        <taxon>Roseateles</taxon>
    </lineage>
</organism>
<dbReference type="Gene3D" id="3.40.50.1110">
    <property type="entry name" value="SGNH hydrolase"/>
    <property type="match status" value="1"/>
</dbReference>
<accession>A0ABT7LDS8</accession>
<feature type="chain" id="PRO_5045172580" description="SGNH hydrolase-type esterase domain-containing protein" evidence="1">
    <location>
        <begin position="26"/>
        <end position="345"/>
    </location>
</feature>
<reference evidence="2 3" key="1">
    <citation type="submission" date="2023-06" db="EMBL/GenBank/DDBJ databases">
        <title>Pelomonas sp. APW6 16S ribosomal RNA gene genome sequencing and assembly.</title>
        <authorList>
            <person name="Woo H."/>
        </authorList>
    </citation>
    <scope>NUCLEOTIDE SEQUENCE [LARGE SCALE GENOMIC DNA]</scope>
    <source>
        <strain evidence="2 3">APW6</strain>
    </source>
</reference>
<dbReference type="RefSeq" id="WP_285981132.1">
    <property type="nucleotide sequence ID" value="NZ_JASVDS010000001.1"/>
</dbReference>
<evidence type="ECO:0000313" key="2">
    <source>
        <dbReference type="EMBL" id="MDL5031012.1"/>
    </source>
</evidence>
<dbReference type="SUPFAM" id="SSF52266">
    <property type="entry name" value="SGNH hydrolase"/>
    <property type="match status" value="1"/>
</dbReference>
<keyword evidence="1" id="KW-0732">Signal</keyword>
<dbReference type="Proteomes" id="UP001238603">
    <property type="component" value="Unassembled WGS sequence"/>
</dbReference>
<dbReference type="EMBL" id="JASVDS010000001">
    <property type="protein sequence ID" value="MDL5031012.1"/>
    <property type="molecule type" value="Genomic_DNA"/>
</dbReference>
<keyword evidence="3" id="KW-1185">Reference proteome</keyword>
<sequence>MRRAFTHVLPGMLALLAALELTLQALPVSDATMKDYHLDPMVLSYPAGHGWTTSIGWDLRHPQRHQANNAGFLAKHDFTPDAQAVALIGDSLVEASALPAADRPDAQLERALAGPAVYGLGAPGSSLLDHVERLRLAHDRYGIRRFVILLENGDVAQGLCGSGNVQGPCLDRQDLTPRTEQQPPAGAVKRLLRHSALLNYLLGQLKLSGPRLWQQAVKQARPDMSPPAALAAPRAEPPWSAAEQAVTEAFLQRLRPYLADSRVLVAIESRHDALPAGGPAHIARLEGFRARLQEAGIEVLDLAPAFEDAWHRTRLPLEIGPYDHHFNALGVRTLADAIAAKLRTP</sequence>
<comment type="caution">
    <text evidence="2">The sequence shown here is derived from an EMBL/GenBank/DDBJ whole genome shotgun (WGS) entry which is preliminary data.</text>
</comment>
<evidence type="ECO:0008006" key="4">
    <source>
        <dbReference type="Google" id="ProtNLM"/>
    </source>
</evidence>
<evidence type="ECO:0000313" key="3">
    <source>
        <dbReference type="Proteomes" id="UP001238603"/>
    </source>
</evidence>
<name>A0ABT7LDS8_9BURK</name>
<evidence type="ECO:0000256" key="1">
    <source>
        <dbReference type="SAM" id="SignalP"/>
    </source>
</evidence>
<dbReference type="InterPro" id="IPR036514">
    <property type="entry name" value="SGNH_hydro_sf"/>
</dbReference>